<dbReference type="Gene3D" id="3.10.110.10">
    <property type="entry name" value="Ubiquitin Conjugating Enzyme"/>
    <property type="match status" value="1"/>
</dbReference>
<feature type="domain" description="UEV" evidence="11">
    <location>
        <begin position="1"/>
        <end position="167"/>
    </location>
</feature>
<dbReference type="PANTHER" id="PTHR23306:SF3">
    <property type="entry name" value="TUMOR SUPPRESSOR PROTEIN 101"/>
    <property type="match status" value="1"/>
</dbReference>
<feature type="domain" description="SB" evidence="10">
    <location>
        <begin position="468"/>
        <end position="536"/>
    </location>
</feature>
<organism evidence="12 13">
    <name type="scientific">Carpinus fangiana</name>
    <dbReference type="NCBI Taxonomy" id="176857"/>
    <lineage>
        <taxon>Eukaryota</taxon>
        <taxon>Viridiplantae</taxon>
        <taxon>Streptophyta</taxon>
        <taxon>Embryophyta</taxon>
        <taxon>Tracheophyta</taxon>
        <taxon>Spermatophyta</taxon>
        <taxon>Magnoliopsida</taxon>
        <taxon>eudicotyledons</taxon>
        <taxon>Gunneridae</taxon>
        <taxon>Pentapetalae</taxon>
        <taxon>rosids</taxon>
        <taxon>fabids</taxon>
        <taxon>Fagales</taxon>
        <taxon>Betulaceae</taxon>
        <taxon>Carpinus</taxon>
    </lineage>
</organism>
<dbReference type="EMBL" id="VIBQ01000010">
    <property type="protein sequence ID" value="KAB8338907.1"/>
    <property type="molecule type" value="Genomic_DNA"/>
</dbReference>
<feature type="region of interest" description="Disordered" evidence="9">
    <location>
        <begin position="548"/>
        <end position="583"/>
    </location>
</feature>
<dbReference type="Gene3D" id="6.10.140.820">
    <property type="match status" value="1"/>
</dbReference>
<dbReference type="PANTHER" id="PTHR23306">
    <property type="entry name" value="TUMOR SUSCEPTIBILITY GENE 101 PROTEIN-RELATED"/>
    <property type="match status" value="1"/>
</dbReference>
<comment type="subcellular location">
    <subcellularLocation>
        <location evidence="1">Endosome</location>
    </subcellularLocation>
</comment>
<feature type="compositionally biased region" description="Polar residues" evidence="9">
    <location>
        <begin position="316"/>
        <end position="335"/>
    </location>
</feature>
<evidence type="ECO:0000256" key="4">
    <source>
        <dbReference type="ARBA" id="ARBA00022753"/>
    </source>
</evidence>
<evidence type="ECO:0008006" key="14">
    <source>
        <dbReference type="Google" id="ProtNLM"/>
    </source>
</evidence>
<reference evidence="12 13" key="1">
    <citation type="submission" date="2019-06" db="EMBL/GenBank/DDBJ databases">
        <title>A chromosomal-level reference genome of Carpinus fangiana (Coryloideae, Betulaceae).</title>
        <authorList>
            <person name="Yang X."/>
            <person name="Wang Z."/>
            <person name="Zhang L."/>
            <person name="Hao G."/>
            <person name="Liu J."/>
            <person name="Yang Y."/>
        </authorList>
    </citation>
    <scope>NUCLEOTIDE SEQUENCE [LARGE SCALE GENOMIC DNA]</scope>
    <source>
        <strain evidence="12">Cfa_2016G</strain>
        <tissue evidence="12">Leaf</tissue>
    </source>
</reference>
<dbReference type="GO" id="GO:0015031">
    <property type="term" value="P:protein transport"/>
    <property type="evidence" value="ECO:0007669"/>
    <property type="project" value="UniProtKB-UniRule"/>
</dbReference>
<protein>
    <recommendedName>
        <fullName evidence="14">UEV domain-containing protein</fullName>
    </recommendedName>
</protein>
<evidence type="ECO:0000313" key="12">
    <source>
        <dbReference type="EMBL" id="KAB8338907.1"/>
    </source>
</evidence>
<evidence type="ECO:0000256" key="2">
    <source>
        <dbReference type="ARBA" id="ARBA00009594"/>
    </source>
</evidence>
<feature type="coiled-coil region" evidence="8">
    <location>
        <begin position="400"/>
        <end position="444"/>
    </location>
</feature>
<dbReference type="InterPro" id="IPR017916">
    <property type="entry name" value="SB_dom"/>
</dbReference>
<feature type="compositionally biased region" description="Polar residues" evidence="9">
    <location>
        <begin position="285"/>
        <end position="296"/>
    </location>
</feature>
<dbReference type="PROSITE" id="PS51322">
    <property type="entry name" value="UEV"/>
    <property type="match status" value="1"/>
</dbReference>
<accession>A0A5N6KQW5</accession>
<dbReference type="InterPro" id="IPR052070">
    <property type="entry name" value="ESCRT-I_UEV_domain"/>
</dbReference>
<evidence type="ECO:0000256" key="7">
    <source>
        <dbReference type="PROSITE-ProRule" id="PRU00644"/>
    </source>
</evidence>
<evidence type="ECO:0000256" key="8">
    <source>
        <dbReference type="SAM" id="Coils"/>
    </source>
</evidence>
<dbReference type="InterPro" id="IPR008883">
    <property type="entry name" value="UEV_N"/>
</dbReference>
<dbReference type="PROSITE" id="PS51312">
    <property type="entry name" value="SB"/>
    <property type="match status" value="1"/>
</dbReference>
<feature type="compositionally biased region" description="Low complexity" evidence="9">
    <location>
        <begin position="234"/>
        <end position="243"/>
    </location>
</feature>
<feature type="compositionally biased region" description="Polar residues" evidence="9">
    <location>
        <begin position="168"/>
        <end position="181"/>
    </location>
</feature>
<feature type="compositionally biased region" description="Basic and acidic residues" evidence="9">
    <location>
        <begin position="574"/>
        <end position="583"/>
    </location>
</feature>
<dbReference type="Pfam" id="PF09454">
    <property type="entry name" value="Vps23_core"/>
    <property type="match status" value="1"/>
</dbReference>
<comment type="caution">
    <text evidence="12">The sequence shown here is derived from an EMBL/GenBank/DDBJ whole genome shotgun (WGS) entry which is preliminary data.</text>
</comment>
<dbReference type="InterPro" id="IPR037202">
    <property type="entry name" value="ESCRT_assembly_dom"/>
</dbReference>
<feature type="compositionally biased region" description="Pro residues" evidence="9">
    <location>
        <begin position="207"/>
        <end position="220"/>
    </location>
</feature>
<dbReference type="SUPFAM" id="SSF140111">
    <property type="entry name" value="Endosomal sorting complex assembly domain"/>
    <property type="match status" value="1"/>
</dbReference>
<dbReference type="GO" id="GO:0008333">
    <property type="term" value="P:endosome to lysosome transport"/>
    <property type="evidence" value="ECO:0007669"/>
    <property type="project" value="TreeGrafter"/>
</dbReference>
<keyword evidence="3 7" id="KW-0813">Transport</keyword>
<keyword evidence="6 8" id="KW-0175">Coiled coil</keyword>
<name>A0A5N6KQW5_9ROSI</name>
<feature type="compositionally biased region" description="Polar residues" evidence="9">
    <location>
        <begin position="252"/>
        <end position="266"/>
    </location>
</feature>
<evidence type="ECO:0000256" key="3">
    <source>
        <dbReference type="ARBA" id="ARBA00022448"/>
    </source>
</evidence>
<evidence type="ECO:0000256" key="9">
    <source>
        <dbReference type="SAM" id="MobiDB-lite"/>
    </source>
</evidence>
<dbReference type="Proteomes" id="UP000327013">
    <property type="component" value="Unassembled WGS sequence"/>
</dbReference>
<dbReference type="OrthoDB" id="306304at2759"/>
<keyword evidence="4" id="KW-0967">Endosome</keyword>
<dbReference type="InterPro" id="IPR016135">
    <property type="entry name" value="UBQ-conjugating_enzyme/RWD"/>
</dbReference>
<sequence>MDMLWNPANNVLSSTTKTSTEPTRMLHRFCQSGLISSRERRSTVCAREETTGGWYKILTTVTAFDNGTPALLLLVWGLIPVEWQGATYRYPIDIWIPHAYPRDAPIAYIKPTSDMAVRPGQHVSVEGRIYHPFLAQWPTQPDRSNITDFVFILRDIFSKEPPVRARQQHTPQLPQSPLSHETTLRGRGPPARPPKPADTTAANARGTPPPSSGPPLPPKPGQVVAYDDGSRYKSPMPSSTYGTPGPPPARVPQQTFHTSAQQQHYGSPSPVYASAHHSHPYQPPNVITSPSGQYASPQPDPHVHRYQGSRHPHPYQHNSAHQAQMATPAHFSQQQKGRHAVPDLMDSPLDVTLPSQNGSASSIPAPPIPPNPEKDAILQTLSATLRAQLEQTIGHNTAAVPALEAQHAALQQSHQNMQAELYHLEELEKLLASNEKILHESMQEADRVAESVSRREVPSVDEVLVAPTVVGEQLYQLVADERSISDAIFLLSRALDKGRIEADVFVKEVQVASAYSAYVRGRVTSRLHQLQTNDAIFSTSVLFRPKTGQTADGPMFTPEPLKRIGENDPSDPGSWERKASLWR</sequence>
<dbReference type="Pfam" id="PF05743">
    <property type="entry name" value="UEV"/>
    <property type="match status" value="1"/>
</dbReference>
<feature type="region of interest" description="Disordered" evidence="9">
    <location>
        <begin position="162"/>
        <end position="335"/>
    </location>
</feature>
<evidence type="ECO:0000256" key="6">
    <source>
        <dbReference type="ARBA" id="ARBA00023054"/>
    </source>
</evidence>
<dbReference type="AlphaFoldDB" id="A0A5N6KQW5"/>
<gene>
    <name evidence="12" type="ORF">FH972_021849</name>
</gene>
<keyword evidence="5 7" id="KW-0653">Protein transport</keyword>
<dbReference type="GO" id="GO:0000813">
    <property type="term" value="C:ESCRT I complex"/>
    <property type="evidence" value="ECO:0007669"/>
    <property type="project" value="TreeGrafter"/>
</dbReference>
<evidence type="ECO:0000313" key="13">
    <source>
        <dbReference type="Proteomes" id="UP000327013"/>
    </source>
</evidence>
<evidence type="ECO:0000259" key="10">
    <source>
        <dbReference type="PROSITE" id="PS51312"/>
    </source>
</evidence>
<proteinExistence type="inferred from homology"/>
<evidence type="ECO:0000256" key="1">
    <source>
        <dbReference type="ARBA" id="ARBA00004177"/>
    </source>
</evidence>
<dbReference type="GO" id="GO:0043130">
    <property type="term" value="F:ubiquitin binding"/>
    <property type="evidence" value="ECO:0007669"/>
    <property type="project" value="TreeGrafter"/>
</dbReference>
<comment type="similarity">
    <text evidence="2">Belongs to the ubiquitin-conjugating enzyme family. UEV subfamily.</text>
</comment>
<feature type="compositionally biased region" description="Basic residues" evidence="9">
    <location>
        <begin position="304"/>
        <end position="314"/>
    </location>
</feature>
<dbReference type="SUPFAM" id="SSF54495">
    <property type="entry name" value="UBC-like"/>
    <property type="match status" value="1"/>
</dbReference>
<dbReference type="CDD" id="cd11685">
    <property type="entry name" value="UEV_TSG101-like"/>
    <property type="match status" value="1"/>
</dbReference>
<keyword evidence="13" id="KW-1185">Reference proteome</keyword>
<evidence type="ECO:0000259" key="11">
    <source>
        <dbReference type="PROSITE" id="PS51322"/>
    </source>
</evidence>
<evidence type="ECO:0000256" key="5">
    <source>
        <dbReference type="ARBA" id="ARBA00022927"/>
    </source>
</evidence>